<evidence type="ECO:0000313" key="2">
    <source>
        <dbReference type="EMBL" id="MBO0654479.1"/>
    </source>
</evidence>
<keyword evidence="3" id="KW-1185">Reference proteome</keyword>
<dbReference type="InterPro" id="IPR024344">
    <property type="entry name" value="MDMPI_metal-binding"/>
</dbReference>
<accession>A0A939JSA9</accession>
<dbReference type="Proteomes" id="UP000664781">
    <property type="component" value="Unassembled WGS sequence"/>
</dbReference>
<name>A0A939JSA9_9ACTN</name>
<proteinExistence type="predicted"/>
<reference evidence="2" key="1">
    <citation type="submission" date="2021-03" db="EMBL/GenBank/DDBJ databases">
        <title>Streptomyces strains.</title>
        <authorList>
            <person name="Lund M.B."/>
            <person name="Toerring T."/>
        </authorList>
    </citation>
    <scope>NUCLEOTIDE SEQUENCE</scope>
    <source>
        <strain evidence="2">JCM 4242</strain>
    </source>
</reference>
<dbReference type="InterPro" id="IPR017517">
    <property type="entry name" value="Maleyloyr_isom"/>
</dbReference>
<gene>
    <name evidence="2" type="ORF">J1792_17330</name>
</gene>
<dbReference type="SUPFAM" id="SSF109854">
    <property type="entry name" value="DinB/YfiT-like putative metalloenzymes"/>
    <property type="match status" value="1"/>
</dbReference>
<dbReference type="Pfam" id="PF11716">
    <property type="entry name" value="MDMPI_N"/>
    <property type="match status" value="1"/>
</dbReference>
<feature type="domain" description="Mycothiol-dependent maleylpyruvate isomerase metal-binding" evidence="1">
    <location>
        <begin position="12"/>
        <end position="132"/>
    </location>
</feature>
<dbReference type="InterPro" id="IPR017520">
    <property type="entry name" value="CHP03086"/>
</dbReference>
<dbReference type="AlphaFoldDB" id="A0A939JSA9"/>
<dbReference type="RefSeq" id="WP_086571539.1">
    <property type="nucleotide sequence ID" value="NZ_JAFMOF010000002.1"/>
</dbReference>
<dbReference type="Gene3D" id="1.20.120.450">
    <property type="entry name" value="dinb family like domain"/>
    <property type="match status" value="1"/>
</dbReference>
<comment type="caution">
    <text evidence="2">The sequence shown here is derived from an EMBL/GenBank/DDBJ whole genome shotgun (WGS) entry which is preliminary data.</text>
</comment>
<dbReference type="EMBL" id="JAFMOF010000002">
    <property type="protein sequence ID" value="MBO0654479.1"/>
    <property type="molecule type" value="Genomic_DNA"/>
</dbReference>
<organism evidence="2 3">
    <name type="scientific">Streptomyces triculaminicus</name>
    <dbReference type="NCBI Taxonomy" id="2816232"/>
    <lineage>
        <taxon>Bacteria</taxon>
        <taxon>Bacillati</taxon>
        <taxon>Actinomycetota</taxon>
        <taxon>Actinomycetes</taxon>
        <taxon>Kitasatosporales</taxon>
        <taxon>Streptomycetaceae</taxon>
        <taxon>Streptomyces</taxon>
    </lineage>
</organism>
<dbReference type="GO" id="GO:0046872">
    <property type="term" value="F:metal ion binding"/>
    <property type="evidence" value="ECO:0007669"/>
    <property type="project" value="InterPro"/>
</dbReference>
<dbReference type="NCBIfam" id="TIGR03083">
    <property type="entry name" value="maleylpyruvate isomerase family mycothiol-dependent enzyme"/>
    <property type="match status" value="1"/>
</dbReference>
<dbReference type="NCBIfam" id="TIGR03086">
    <property type="entry name" value="TIGR03086 family metal-binding protein"/>
    <property type="match status" value="1"/>
</dbReference>
<evidence type="ECO:0000259" key="1">
    <source>
        <dbReference type="Pfam" id="PF11716"/>
    </source>
</evidence>
<sequence length="197" mass="20520">MNSTDGLKILGLAHAYLRTAVAGVPADRWGAATPCDQWTVRQVLNHARLDQQAYAAAITGEGGPQSDPFQPADALDGDFVQVLEDVLAKAFDAYAQLPADAAEAPTPLGPLPVWLGATAAALDAGVHAWDIAVATGQDLPLEAELAEGLSAAADQLVDRIRDAYGVYAPAVRQVEDGDRAAALLAFVGRDPRWSPAG</sequence>
<protein>
    <submittedName>
        <fullName evidence="2">TIGR03086 family protein</fullName>
    </submittedName>
</protein>
<dbReference type="InterPro" id="IPR034660">
    <property type="entry name" value="DinB/YfiT-like"/>
</dbReference>
<evidence type="ECO:0000313" key="3">
    <source>
        <dbReference type="Proteomes" id="UP000664781"/>
    </source>
</evidence>